<proteinExistence type="predicted"/>
<keyword evidence="4" id="KW-1185">Reference proteome</keyword>
<evidence type="ECO:0000259" key="3">
    <source>
        <dbReference type="Pfam" id="PF07734"/>
    </source>
</evidence>
<evidence type="ECO:0000259" key="2">
    <source>
        <dbReference type="Pfam" id="PF00646"/>
    </source>
</evidence>
<organism evidence="4 5">
    <name type="scientific">Camelina sativa</name>
    <name type="common">False flax</name>
    <name type="synonym">Myagrum sativum</name>
    <dbReference type="NCBI Taxonomy" id="90675"/>
    <lineage>
        <taxon>Eukaryota</taxon>
        <taxon>Viridiplantae</taxon>
        <taxon>Streptophyta</taxon>
        <taxon>Embryophyta</taxon>
        <taxon>Tracheophyta</taxon>
        <taxon>Spermatophyta</taxon>
        <taxon>Magnoliopsida</taxon>
        <taxon>eudicotyledons</taxon>
        <taxon>Gunneridae</taxon>
        <taxon>Pentapetalae</taxon>
        <taxon>rosids</taxon>
        <taxon>malvids</taxon>
        <taxon>Brassicales</taxon>
        <taxon>Brassicaceae</taxon>
        <taxon>Camelineae</taxon>
        <taxon>Camelina</taxon>
    </lineage>
</organism>
<feature type="compositionally biased region" description="Pro residues" evidence="1">
    <location>
        <begin position="484"/>
        <end position="493"/>
    </location>
</feature>
<dbReference type="InterPro" id="IPR050233">
    <property type="entry name" value="A_thaliana_F-box"/>
</dbReference>
<evidence type="ECO:0000256" key="1">
    <source>
        <dbReference type="SAM" id="MobiDB-lite"/>
    </source>
</evidence>
<dbReference type="InterPro" id="IPR036047">
    <property type="entry name" value="F-box-like_dom_sf"/>
</dbReference>
<dbReference type="Pfam" id="PF00646">
    <property type="entry name" value="F-box"/>
    <property type="match status" value="1"/>
</dbReference>
<dbReference type="InterPro" id="IPR011043">
    <property type="entry name" value="Gal_Oxase/kelch_b-propeller"/>
</dbReference>
<evidence type="ECO:0000313" key="5">
    <source>
        <dbReference type="RefSeq" id="XP_019096410.1"/>
    </source>
</evidence>
<name>A0ABM1RBM2_CAMSA</name>
<dbReference type="PANTHER" id="PTHR47993:SF134">
    <property type="entry name" value="F-BOX DOMAIN-CONTAINING PROTEIN"/>
    <property type="match status" value="1"/>
</dbReference>
<feature type="compositionally biased region" description="Polar residues" evidence="1">
    <location>
        <begin position="471"/>
        <end position="482"/>
    </location>
</feature>
<dbReference type="NCBIfam" id="TIGR01640">
    <property type="entry name" value="F_box_assoc_1"/>
    <property type="match status" value="1"/>
</dbReference>
<dbReference type="Proteomes" id="UP000694864">
    <property type="component" value="Chromosome 19"/>
</dbReference>
<feature type="region of interest" description="Disordered" evidence="1">
    <location>
        <begin position="471"/>
        <end position="493"/>
    </location>
</feature>
<dbReference type="InterPro" id="IPR006527">
    <property type="entry name" value="F-box-assoc_dom_typ1"/>
</dbReference>
<dbReference type="InterPro" id="IPR017451">
    <property type="entry name" value="F-box-assoc_interact_dom"/>
</dbReference>
<dbReference type="SUPFAM" id="SSF50965">
    <property type="entry name" value="Galactose oxidase, central domain"/>
    <property type="match status" value="1"/>
</dbReference>
<evidence type="ECO:0000313" key="4">
    <source>
        <dbReference type="Proteomes" id="UP000694864"/>
    </source>
</evidence>
<dbReference type="SUPFAM" id="SSF81383">
    <property type="entry name" value="F-box domain"/>
    <property type="match status" value="1"/>
</dbReference>
<dbReference type="Pfam" id="PF07734">
    <property type="entry name" value="FBA_1"/>
    <property type="match status" value="1"/>
</dbReference>
<protein>
    <submittedName>
        <fullName evidence="5">F-box protein At3g19880-like</fullName>
    </submittedName>
</protein>
<dbReference type="RefSeq" id="XP_019096410.1">
    <property type="nucleotide sequence ID" value="XM_019240865.1"/>
</dbReference>
<reference evidence="4" key="1">
    <citation type="journal article" date="2014" name="Nat. Commun.">
        <title>The emerging biofuel crop Camelina sativa retains a highly undifferentiated hexaploid genome structure.</title>
        <authorList>
            <person name="Kagale S."/>
            <person name="Koh C."/>
            <person name="Nixon J."/>
            <person name="Bollina V."/>
            <person name="Clarke W.E."/>
            <person name="Tuteja R."/>
            <person name="Spillane C."/>
            <person name="Robinson S.J."/>
            <person name="Links M.G."/>
            <person name="Clarke C."/>
            <person name="Higgins E.E."/>
            <person name="Huebert T."/>
            <person name="Sharpe A.G."/>
            <person name="Parkin I.A."/>
        </authorList>
    </citation>
    <scope>NUCLEOTIDE SEQUENCE [LARGE SCALE GENOMIC DNA]</scope>
    <source>
        <strain evidence="4">cv. DH55</strain>
    </source>
</reference>
<dbReference type="GeneID" id="109130811"/>
<dbReference type="InterPro" id="IPR001810">
    <property type="entry name" value="F-box_dom"/>
</dbReference>
<reference evidence="5" key="2">
    <citation type="submission" date="2025-08" db="UniProtKB">
        <authorList>
            <consortium name="RefSeq"/>
        </authorList>
    </citation>
    <scope>IDENTIFICATION</scope>
    <source>
        <tissue evidence="5">Leaf</tissue>
    </source>
</reference>
<dbReference type="PANTHER" id="PTHR47993">
    <property type="entry name" value="OS09G0372900 PROTEIN-RELATED"/>
    <property type="match status" value="1"/>
</dbReference>
<accession>A0ABM1RBM2</accession>
<feature type="domain" description="F-box associated beta-propeller type 1" evidence="3">
    <location>
        <begin position="55"/>
        <end position="363"/>
    </location>
</feature>
<gene>
    <name evidence="5" type="primary">LOC109130811</name>
</gene>
<sequence>MTSMSDLWQDLVEEILSKVPITSLGAVRATCKGWNTLSKNRILCTGEPKQQFLGFTMLNHRLCSMRFNMEDVHKKDDEEFVDPSIKEIGNFLNHVKILDVYQCNGLLLCVPMDNSRLVIWNPYLGQTKWIQLKTITKSMYALGYDKNKNHKILRFFNYNQGYYKIYDVKSSSWKTFTVIPNWDIIYYRQGVSLHGNTYFWTEGETHEFLICYDFTEERFGKFLDLPFQPDDSGFGDRGDVSCVKEDKLAALYHHCDVLSIIEIWITTKIEPNAVSWIPFLKVDCEPISGLDLVFDEDYNSFFVDEEKKLVVVFSSCSDEPEDYQKAYIIGEDSYFKKVELGEVKAYHIPLVCSTSYVPSLVQINQTAGPKRRENKKKRKQNHAAIKAQAILNDYNKNLGLNPRSGSRATIPDGKIIAQTDGLLRTPPPKVARLVISTQQTECREGLPGVPNNVGNTVPIDFVPGTQSSAIAHSTGAAATNEPSPILPAPQLPT</sequence>
<feature type="domain" description="F-box" evidence="2">
    <location>
        <begin position="9"/>
        <end position="43"/>
    </location>
</feature>